<evidence type="ECO:0000259" key="5">
    <source>
        <dbReference type="Pfam" id="PF04542"/>
    </source>
</evidence>
<dbReference type="InterPro" id="IPR014327">
    <property type="entry name" value="RNA_pol_sigma70_bacteroid"/>
</dbReference>
<dbReference type="HOGENOM" id="CLU_047691_4_1_10"/>
<dbReference type="STRING" id="762903.Pedsa_1530"/>
<evidence type="ECO:0000313" key="7">
    <source>
        <dbReference type="EMBL" id="ADY52091.1"/>
    </source>
</evidence>
<keyword evidence="3" id="KW-0731">Sigma factor</keyword>
<evidence type="ECO:0000256" key="2">
    <source>
        <dbReference type="ARBA" id="ARBA00023015"/>
    </source>
</evidence>
<reference evidence="7 8" key="1">
    <citation type="journal article" date="2011" name="Stand. Genomic Sci.">
        <title>Complete genome sequence of the gliding, heparinolytic Pedobacter saltans type strain (113).</title>
        <authorList>
            <person name="Liolios K."/>
            <person name="Sikorski J."/>
            <person name="Lu M."/>
            <person name="Nolan M."/>
            <person name="Lapidus A."/>
            <person name="Lucas S."/>
            <person name="Hammon N."/>
            <person name="Deshpande S."/>
            <person name="Cheng J.F."/>
            <person name="Tapia R."/>
            <person name="Han C."/>
            <person name="Goodwin L."/>
            <person name="Pitluck S."/>
            <person name="Huntemann M."/>
            <person name="Ivanova N."/>
            <person name="Pagani I."/>
            <person name="Mavromatis K."/>
            <person name="Ovchinikova G."/>
            <person name="Pati A."/>
            <person name="Chen A."/>
            <person name="Palaniappan K."/>
            <person name="Land M."/>
            <person name="Hauser L."/>
            <person name="Brambilla E.M."/>
            <person name="Kotsyurbenko O."/>
            <person name="Rohde M."/>
            <person name="Tindall B.J."/>
            <person name="Abt B."/>
            <person name="Goker M."/>
            <person name="Detter J.C."/>
            <person name="Woyke T."/>
            <person name="Bristow J."/>
            <person name="Eisen J.A."/>
            <person name="Markowitz V."/>
            <person name="Hugenholtz P."/>
            <person name="Klenk H.P."/>
            <person name="Kyrpides N.C."/>
        </authorList>
    </citation>
    <scope>NUCLEOTIDE SEQUENCE [LARGE SCALE GENOMIC DNA]</scope>
    <source>
        <strain evidence="8">ATCC 51119 / DSM 12145 / JCM 21818 / LMG 10337 / NBRC 100064 / NCIMB 13643</strain>
    </source>
</reference>
<keyword evidence="4" id="KW-0804">Transcription</keyword>
<name>F0S5Y8_PSESL</name>
<dbReference type="InterPro" id="IPR014284">
    <property type="entry name" value="RNA_pol_sigma-70_dom"/>
</dbReference>
<dbReference type="PANTHER" id="PTHR43133">
    <property type="entry name" value="RNA POLYMERASE ECF-TYPE SIGMA FACTO"/>
    <property type="match status" value="1"/>
</dbReference>
<protein>
    <submittedName>
        <fullName evidence="7">RNA polymerase, sigma-24 subunit, ECF subfamily</fullName>
    </submittedName>
</protein>
<dbReference type="SUPFAM" id="SSF88659">
    <property type="entry name" value="Sigma3 and sigma4 domains of RNA polymerase sigma factors"/>
    <property type="match status" value="1"/>
</dbReference>
<dbReference type="GO" id="GO:0016987">
    <property type="term" value="F:sigma factor activity"/>
    <property type="evidence" value="ECO:0007669"/>
    <property type="project" value="UniProtKB-KW"/>
</dbReference>
<dbReference type="AlphaFoldDB" id="F0S5Y8"/>
<dbReference type="OrthoDB" id="659569at2"/>
<evidence type="ECO:0000259" key="6">
    <source>
        <dbReference type="Pfam" id="PF08281"/>
    </source>
</evidence>
<dbReference type="InterPro" id="IPR036388">
    <property type="entry name" value="WH-like_DNA-bd_sf"/>
</dbReference>
<dbReference type="Gene3D" id="1.10.10.10">
    <property type="entry name" value="Winged helix-like DNA-binding domain superfamily/Winged helix DNA-binding domain"/>
    <property type="match status" value="1"/>
</dbReference>
<dbReference type="PANTHER" id="PTHR43133:SF46">
    <property type="entry name" value="RNA POLYMERASE SIGMA-70 FACTOR ECF SUBFAMILY"/>
    <property type="match status" value="1"/>
</dbReference>
<dbReference type="InterPro" id="IPR013324">
    <property type="entry name" value="RNA_pol_sigma_r3/r4-like"/>
</dbReference>
<dbReference type="GO" id="GO:0006352">
    <property type="term" value="P:DNA-templated transcription initiation"/>
    <property type="evidence" value="ECO:0007669"/>
    <property type="project" value="InterPro"/>
</dbReference>
<accession>F0S5Y8</accession>
<evidence type="ECO:0000256" key="1">
    <source>
        <dbReference type="ARBA" id="ARBA00010641"/>
    </source>
</evidence>
<dbReference type="SUPFAM" id="SSF88946">
    <property type="entry name" value="Sigma2 domain of RNA polymerase sigma factors"/>
    <property type="match status" value="1"/>
</dbReference>
<keyword evidence="8" id="KW-1185">Reference proteome</keyword>
<dbReference type="InterPro" id="IPR013325">
    <property type="entry name" value="RNA_pol_sigma_r2"/>
</dbReference>
<evidence type="ECO:0000256" key="4">
    <source>
        <dbReference type="ARBA" id="ARBA00023163"/>
    </source>
</evidence>
<dbReference type="eggNOG" id="COG1595">
    <property type="taxonomic scope" value="Bacteria"/>
</dbReference>
<evidence type="ECO:0000313" key="8">
    <source>
        <dbReference type="Proteomes" id="UP000000310"/>
    </source>
</evidence>
<proteinExistence type="inferred from homology"/>
<keyword evidence="2" id="KW-0805">Transcription regulation</keyword>
<sequence>MKNLKLYTDAELFDLVKNGHSFAFSEIYNRYWEILFRHAYRLLKDKDLAKDIVQEVFVSLWDKIGELDLQFSINAYLYKSVRNKVLNLIEKDKVKNNYLESLAAFINSSEAITDYRLRERLLKEKIEKEIADLPPKMRQIFEMSRKQNLSHRQIAKELNLSDKTVKKQMSNAIKILRLKLGGFIVLSILLKLISI</sequence>
<dbReference type="NCBIfam" id="TIGR02937">
    <property type="entry name" value="sigma70-ECF"/>
    <property type="match status" value="1"/>
</dbReference>
<dbReference type="InterPro" id="IPR039425">
    <property type="entry name" value="RNA_pol_sigma-70-like"/>
</dbReference>
<dbReference type="KEGG" id="psn:Pedsa_1530"/>
<dbReference type="InterPro" id="IPR007627">
    <property type="entry name" value="RNA_pol_sigma70_r2"/>
</dbReference>
<dbReference type="Pfam" id="PF04542">
    <property type="entry name" value="Sigma70_r2"/>
    <property type="match status" value="1"/>
</dbReference>
<dbReference type="RefSeq" id="WP_013632590.1">
    <property type="nucleotide sequence ID" value="NC_015177.1"/>
</dbReference>
<gene>
    <name evidence="7" type="ordered locus">Pedsa_1530</name>
</gene>
<comment type="similarity">
    <text evidence="1">Belongs to the sigma-70 factor family. ECF subfamily.</text>
</comment>
<dbReference type="Gene3D" id="1.10.1740.10">
    <property type="match status" value="1"/>
</dbReference>
<dbReference type="InterPro" id="IPR013249">
    <property type="entry name" value="RNA_pol_sigma70_r4_t2"/>
</dbReference>
<dbReference type="GO" id="GO:0003677">
    <property type="term" value="F:DNA binding"/>
    <property type="evidence" value="ECO:0007669"/>
    <property type="project" value="InterPro"/>
</dbReference>
<feature type="domain" description="RNA polymerase sigma-70 region 2" evidence="5">
    <location>
        <begin position="28"/>
        <end position="92"/>
    </location>
</feature>
<dbReference type="EMBL" id="CP002545">
    <property type="protein sequence ID" value="ADY52091.1"/>
    <property type="molecule type" value="Genomic_DNA"/>
</dbReference>
<dbReference type="Pfam" id="PF08281">
    <property type="entry name" value="Sigma70_r4_2"/>
    <property type="match status" value="1"/>
</dbReference>
<dbReference type="Proteomes" id="UP000000310">
    <property type="component" value="Chromosome"/>
</dbReference>
<reference evidence="8" key="2">
    <citation type="submission" date="2011-02" db="EMBL/GenBank/DDBJ databases">
        <title>The complete genome of Pedobacter saltans DSM 12145.</title>
        <authorList>
            <consortium name="US DOE Joint Genome Institute (JGI-PGF)"/>
            <person name="Lucas S."/>
            <person name="Copeland A."/>
            <person name="Lapidus A."/>
            <person name="Bruce D."/>
            <person name="Goodwin L."/>
            <person name="Pitluck S."/>
            <person name="Kyrpides N."/>
            <person name="Mavromatis K."/>
            <person name="Pagani I."/>
            <person name="Ivanova N."/>
            <person name="Ovchinnikova G."/>
            <person name="Lu M."/>
            <person name="Detter J.C."/>
            <person name="Han C."/>
            <person name="Land M."/>
            <person name="Hauser L."/>
            <person name="Markowitz V."/>
            <person name="Cheng J.-F."/>
            <person name="Hugenholtz P."/>
            <person name="Woyke T."/>
            <person name="Wu D."/>
            <person name="Tindall B."/>
            <person name="Pomrenke H.G."/>
            <person name="Brambilla E."/>
            <person name="Klenk H.-P."/>
            <person name="Eisen J.A."/>
        </authorList>
    </citation>
    <scope>NUCLEOTIDE SEQUENCE [LARGE SCALE GENOMIC DNA]</scope>
    <source>
        <strain evidence="8">ATCC 51119 / DSM 12145 / JCM 21818 / LMG 10337 / NBRC 100064 / NCIMB 13643</strain>
    </source>
</reference>
<feature type="domain" description="RNA polymerase sigma factor 70 region 4 type 2" evidence="6">
    <location>
        <begin position="124"/>
        <end position="174"/>
    </location>
</feature>
<dbReference type="NCBIfam" id="TIGR02985">
    <property type="entry name" value="Sig70_bacteroi1"/>
    <property type="match status" value="1"/>
</dbReference>
<evidence type="ECO:0000256" key="3">
    <source>
        <dbReference type="ARBA" id="ARBA00023082"/>
    </source>
</evidence>
<dbReference type="CDD" id="cd06171">
    <property type="entry name" value="Sigma70_r4"/>
    <property type="match status" value="1"/>
</dbReference>
<organism evidence="7 8">
    <name type="scientific">Pseudopedobacter saltans (strain ATCC 51119 / DSM 12145 / JCM 21818 / CCUG 39354 / LMG 10337 / NBRC 100064 / NCIMB 13643)</name>
    <name type="common">Pedobacter saltans</name>
    <dbReference type="NCBI Taxonomy" id="762903"/>
    <lineage>
        <taxon>Bacteria</taxon>
        <taxon>Pseudomonadati</taxon>
        <taxon>Bacteroidota</taxon>
        <taxon>Sphingobacteriia</taxon>
        <taxon>Sphingobacteriales</taxon>
        <taxon>Sphingobacteriaceae</taxon>
        <taxon>Pseudopedobacter</taxon>
    </lineage>
</organism>